<sequence>MNKQYQNNNDKNTKHYDLEERTFEYSKTCRDFIKKLSRSITNIEYGKQLARSSGSVSANYIEANESISKKDFYHRIKISRKEAKESRLWARLCDIGDDLSLKDIQNWIIDESMQLIKIFTAIISKNKI</sequence>
<proteinExistence type="predicted"/>
<dbReference type="Proteomes" id="UP000033995">
    <property type="component" value="Unassembled WGS sequence"/>
</dbReference>
<protein>
    <recommendedName>
        <fullName evidence="3">Four helix bundle protein</fullName>
    </recommendedName>
</protein>
<evidence type="ECO:0000313" key="2">
    <source>
        <dbReference type="Proteomes" id="UP000033995"/>
    </source>
</evidence>
<name>A0A0G0C6W9_9BACT</name>
<dbReference type="PANTHER" id="PTHR38471">
    <property type="entry name" value="FOUR HELIX BUNDLE PROTEIN"/>
    <property type="match status" value="1"/>
</dbReference>
<dbReference type="SUPFAM" id="SSF158446">
    <property type="entry name" value="IVS-encoded protein-like"/>
    <property type="match status" value="1"/>
</dbReference>
<dbReference type="InterPro" id="IPR036583">
    <property type="entry name" value="23S_rRNA_IVS_sf"/>
</dbReference>
<organism evidence="1 2">
    <name type="scientific">Candidatus Woesebacteria bacterium GW2011_GWA2_33_28</name>
    <dbReference type="NCBI Taxonomy" id="1618561"/>
    <lineage>
        <taxon>Bacteria</taxon>
        <taxon>Candidatus Woeseibacteriota</taxon>
    </lineage>
</organism>
<dbReference type="Gene3D" id="1.20.1440.60">
    <property type="entry name" value="23S rRNA-intervening sequence"/>
    <property type="match status" value="1"/>
</dbReference>
<dbReference type="PATRIC" id="fig|1618561.3.peg.732"/>
<evidence type="ECO:0000313" key="1">
    <source>
        <dbReference type="EMBL" id="KKP47005.1"/>
    </source>
</evidence>
<comment type="caution">
    <text evidence="1">The sequence shown here is derived from an EMBL/GenBank/DDBJ whole genome shotgun (WGS) entry which is preliminary data.</text>
</comment>
<dbReference type="EMBL" id="LBOZ01000006">
    <property type="protein sequence ID" value="KKP47005.1"/>
    <property type="molecule type" value="Genomic_DNA"/>
</dbReference>
<dbReference type="Pfam" id="PF05635">
    <property type="entry name" value="23S_rRNA_IVP"/>
    <property type="match status" value="1"/>
</dbReference>
<dbReference type="InterPro" id="IPR012657">
    <property type="entry name" value="23S_rRNA-intervening_sequence"/>
</dbReference>
<reference evidence="1 2" key="1">
    <citation type="journal article" date="2015" name="Nature">
        <title>rRNA introns, odd ribosomes, and small enigmatic genomes across a large radiation of phyla.</title>
        <authorList>
            <person name="Brown C.T."/>
            <person name="Hug L.A."/>
            <person name="Thomas B.C."/>
            <person name="Sharon I."/>
            <person name="Castelle C.J."/>
            <person name="Singh A."/>
            <person name="Wilkins M.J."/>
            <person name="Williams K.H."/>
            <person name="Banfield J.F."/>
        </authorList>
    </citation>
    <scope>NUCLEOTIDE SEQUENCE [LARGE SCALE GENOMIC DNA]</scope>
</reference>
<accession>A0A0G0C6W9</accession>
<dbReference type="AlphaFoldDB" id="A0A0G0C6W9"/>
<dbReference type="PANTHER" id="PTHR38471:SF2">
    <property type="entry name" value="FOUR HELIX BUNDLE PROTEIN"/>
    <property type="match status" value="1"/>
</dbReference>
<dbReference type="NCBIfam" id="TIGR02436">
    <property type="entry name" value="four helix bundle protein"/>
    <property type="match status" value="1"/>
</dbReference>
<evidence type="ECO:0008006" key="3">
    <source>
        <dbReference type="Google" id="ProtNLM"/>
    </source>
</evidence>
<gene>
    <name evidence="1" type="ORF">UR38_C0006G0008</name>
</gene>